<dbReference type="PROSITE" id="PS50089">
    <property type="entry name" value="ZF_RING_2"/>
    <property type="match status" value="1"/>
</dbReference>
<evidence type="ECO:0000256" key="2">
    <source>
        <dbReference type="SAM" id="Phobius"/>
    </source>
</evidence>
<accession>A0AAN8I3T7</accession>
<keyword evidence="2" id="KW-0472">Membrane</keyword>
<evidence type="ECO:0000313" key="4">
    <source>
        <dbReference type="EMBL" id="KAK5953162.1"/>
    </source>
</evidence>
<keyword evidence="1" id="KW-0862">Zinc</keyword>
<feature type="transmembrane region" description="Helical" evidence="2">
    <location>
        <begin position="12"/>
        <end position="31"/>
    </location>
</feature>
<dbReference type="EMBL" id="JAKLMC020000012">
    <property type="protein sequence ID" value="KAK5953162.1"/>
    <property type="molecule type" value="Genomic_DNA"/>
</dbReference>
<sequence length="318" mass="36585">MSPLTFYMLDSPIRRCIATIILLAYSIAYLFDFPMLSKAQTALILLSANYQAIEDQAMMVVRHIIHYHKDAAYGSISCFQIEYEIFTGLINTPDIMDSLTTITHVYRLCFYFLLLSRTNATIKTSSWVLYHFLKISALLLTSQYQDNRMLILLHHHTQFYGHVTGWYPASFLLGDLGKIYRYEAYMCIPYVLARVLAAKSTKATIKQQDTYWWNRPIFGHCPGCKGTLKRYGTVTVSQVHIETCTPKGCPLCSRKWELGETVPILPCQHIYHEKCLDWAVEELQKKSVCPDCAKELYGQYRNDTARGPRVPVTGVMDR</sequence>
<keyword evidence="2" id="KW-1133">Transmembrane helix</keyword>
<dbReference type="InterPro" id="IPR001841">
    <property type="entry name" value="Znf_RING"/>
</dbReference>
<dbReference type="Proteomes" id="UP001316803">
    <property type="component" value="Unassembled WGS sequence"/>
</dbReference>
<protein>
    <recommendedName>
        <fullName evidence="3">RING-type domain-containing protein</fullName>
    </recommendedName>
</protein>
<keyword evidence="1" id="KW-0479">Metal-binding</keyword>
<reference evidence="4 5" key="1">
    <citation type="submission" date="2022-12" db="EMBL/GenBank/DDBJ databases">
        <title>Genomic features and morphological characterization of a novel Knufia sp. strain isolated from spacecraft assembly facility.</title>
        <authorList>
            <person name="Teixeira M."/>
            <person name="Chander A.M."/>
            <person name="Stajich J.E."/>
            <person name="Venkateswaran K."/>
        </authorList>
    </citation>
    <scope>NUCLEOTIDE SEQUENCE [LARGE SCALE GENOMIC DNA]</scope>
    <source>
        <strain evidence="4 5">FJI-L2-BK-P2</strain>
    </source>
</reference>
<evidence type="ECO:0000256" key="1">
    <source>
        <dbReference type="PROSITE-ProRule" id="PRU00175"/>
    </source>
</evidence>
<keyword evidence="1" id="KW-0863">Zinc-finger</keyword>
<evidence type="ECO:0000259" key="3">
    <source>
        <dbReference type="PROSITE" id="PS50089"/>
    </source>
</evidence>
<organism evidence="4 5">
    <name type="scientific">Knufia fluminis</name>
    <dbReference type="NCBI Taxonomy" id="191047"/>
    <lineage>
        <taxon>Eukaryota</taxon>
        <taxon>Fungi</taxon>
        <taxon>Dikarya</taxon>
        <taxon>Ascomycota</taxon>
        <taxon>Pezizomycotina</taxon>
        <taxon>Eurotiomycetes</taxon>
        <taxon>Chaetothyriomycetidae</taxon>
        <taxon>Chaetothyriales</taxon>
        <taxon>Trichomeriaceae</taxon>
        <taxon>Knufia</taxon>
    </lineage>
</organism>
<dbReference type="Gene3D" id="3.30.40.10">
    <property type="entry name" value="Zinc/RING finger domain, C3HC4 (zinc finger)"/>
    <property type="match status" value="1"/>
</dbReference>
<gene>
    <name evidence="4" type="ORF">OHC33_005730</name>
</gene>
<keyword evidence="5" id="KW-1185">Reference proteome</keyword>
<dbReference type="InterPro" id="IPR013083">
    <property type="entry name" value="Znf_RING/FYVE/PHD"/>
</dbReference>
<comment type="caution">
    <text evidence="4">The sequence shown here is derived from an EMBL/GenBank/DDBJ whole genome shotgun (WGS) entry which is preliminary data.</text>
</comment>
<dbReference type="AlphaFoldDB" id="A0AAN8I3T7"/>
<feature type="domain" description="RING-type" evidence="3">
    <location>
        <begin position="249"/>
        <end position="292"/>
    </location>
</feature>
<dbReference type="SMART" id="SM00184">
    <property type="entry name" value="RING"/>
    <property type="match status" value="1"/>
</dbReference>
<dbReference type="SUPFAM" id="SSF57850">
    <property type="entry name" value="RING/U-box"/>
    <property type="match status" value="1"/>
</dbReference>
<evidence type="ECO:0000313" key="5">
    <source>
        <dbReference type="Proteomes" id="UP001316803"/>
    </source>
</evidence>
<keyword evidence="2" id="KW-0812">Transmembrane</keyword>
<dbReference type="GO" id="GO:0008270">
    <property type="term" value="F:zinc ion binding"/>
    <property type="evidence" value="ECO:0007669"/>
    <property type="project" value="UniProtKB-KW"/>
</dbReference>
<proteinExistence type="predicted"/>
<name>A0AAN8I3T7_9EURO</name>
<dbReference type="Pfam" id="PF13639">
    <property type="entry name" value="zf-RING_2"/>
    <property type="match status" value="1"/>
</dbReference>